<dbReference type="Pfam" id="PF05345">
    <property type="entry name" value="He_PIG"/>
    <property type="match status" value="1"/>
</dbReference>
<feature type="compositionally biased region" description="Basic and acidic residues" evidence="1">
    <location>
        <begin position="27"/>
        <end position="36"/>
    </location>
</feature>
<dbReference type="InterPro" id="IPR006644">
    <property type="entry name" value="Cadg"/>
</dbReference>
<protein>
    <submittedName>
        <fullName evidence="3">Ig domain-containing protein</fullName>
    </submittedName>
</protein>
<evidence type="ECO:0000256" key="1">
    <source>
        <dbReference type="SAM" id="MobiDB-lite"/>
    </source>
</evidence>
<dbReference type="InterPro" id="IPR032675">
    <property type="entry name" value="LRR_dom_sf"/>
</dbReference>
<evidence type="ECO:0000259" key="2">
    <source>
        <dbReference type="PROSITE" id="PS50268"/>
    </source>
</evidence>
<keyword evidence="4" id="KW-1185">Reference proteome</keyword>
<dbReference type="RefSeq" id="WP_283225085.1">
    <property type="nucleotide sequence ID" value="NZ_JASGBH010000009.1"/>
</dbReference>
<dbReference type="Gene3D" id="2.60.40.10">
    <property type="entry name" value="Immunoglobulins"/>
    <property type="match status" value="1"/>
</dbReference>
<reference evidence="3" key="1">
    <citation type="submission" date="2023-05" db="EMBL/GenBank/DDBJ databases">
        <title>Limnohabitans sp. strain HM2-2 Genome sequencing and assembly.</title>
        <authorList>
            <person name="Jung Y."/>
        </authorList>
    </citation>
    <scope>NUCLEOTIDE SEQUENCE</scope>
    <source>
        <strain evidence="3">HM2-2</strain>
    </source>
</reference>
<dbReference type="InterPro" id="IPR015919">
    <property type="entry name" value="Cadherin-like_sf"/>
</dbReference>
<organism evidence="3 4">
    <name type="scientific">Limnohabitans lacus</name>
    <dbReference type="NCBI Taxonomy" id="3045173"/>
    <lineage>
        <taxon>Bacteria</taxon>
        <taxon>Pseudomonadati</taxon>
        <taxon>Pseudomonadota</taxon>
        <taxon>Betaproteobacteria</taxon>
        <taxon>Burkholderiales</taxon>
        <taxon>Comamonadaceae</taxon>
        <taxon>Limnohabitans</taxon>
    </lineage>
</organism>
<feature type="non-terminal residue" evidence="3">
    <location>
        <position position="1256"/>
    </location>
</feature>
<feature type="domain" description="Cadherin" evidence="2">
    <location>
        <begin position="1078"/>
        <end position="1183"/>
    </location>
</feature>
<evidence type="ECO:0000313" key="4">
    <source>
        <dbReference type="Proteomes" id="UP001431902"/>
    </source>
</evidence>
<accession>A0ABT6X9D3</accession>
<feature type="region of interest" description="Disordered" evidence="1">
    <location>
        <begin position="27"/>
        <end position="48"/>
    </location>
</feature>
<feature type="compositionally biased region" description="Polar residues" evidence="1">
    <location>
        <begin position="38"/>
        <end position="47"/>
    </location>
</feature>
<dbReference type="SUPFAM" id="SSF49313">
    <property type="entry name" value="Cadherin-like"/>
    <property type="match status" value="1"/>
</dbReference>
<comment type="caution">
    <text evidence="3">The sequence shown here is derived from an EMBL/GenBank/DDBJ whole genome shotgun (WGS) entry which is preliminary data.</text>
</comment>
<gene>
    <name evidence="3" type="ORF">QLQ16_12990</name>
</gene>
<dbReference type="EMBL" id="JASGBH010000009">
    <property type="protein sequence ID" value="MDI9234746.1"/>
    <property type="molecule type" value="Genomic_DNA"/>
</dbReference>
<name>A0ABT6X9D3_9BURK</name>
<sequence>MSIKLIKKIISVEAKVKHTPIGTIKKKTEADPDRMQSDLASQESTEAVEQMAATLPTDELASTSARTDSADLQANSETLLPQSMAGEMSFAEVQQLTTLPTTDNTSPLHGTQWAQATSETKTDAGATAVTTTDTAAAFLAFASVAVVGGVLSGSNSAAQPDISRTVTGQLMAGPVVANHGLKVQLFQADGTTALGDPVDVGDDGKFTAVVKNYTGVVIAKIILDSDGNADYTDEALGAGKDLNAVLMAAGELTASSTSITLNINPLTTVAVVKMGTNPTAAKVAETNTQVGTAFGLTNLTGTTVVPAVAGSDYNSADGLSQGELYGAVLAAMSGKDRENSDQTQTTIDQFAAGISGATLGASAQVVLLQGATAADAQAPGELRTALVNQLAPAATLPDDISGLAVANLTPLVIAKLNTEQLDSLTPTQIADLAALNPSPLGVLDAAGIAALGDDITGLSAAQLATLTDTQLGGLTPAQIAALAAAGDLASLSATQIAALGDDITGLSAAQLATLTDTQLGGLTPAQIAALAAAGDLASLSATQIAALGDDITGLSAAQLATLTDTQLGGLTPAQIAALATAGDLTSLSATQIAALGDDITGLSAAQLATLTDTQLGGLTPAQIAALAAAGDLASLSATQIAALGNDVTALTAAHVAALTDTQLGGLTPAQIAALAEAGDLASLSATQIAALGTDITGLSAAQVAALSATQLGGLTTAQIAALASANPSLLTAMDATDIAALGTDITALTGTQVAALTPTQVGGLTADQINALNTAGLLDNLTSALSTAQISGTAPASLGFTAVDTADERAMFNAAVDAQAAGNINLTDLAAAVSKIGALADGTDNNAAQPTQAEYAAMGITVIDSAAKAALLGDVLDVKAAADANELAEIQTLATASSVVAAYTGSNTVPTNAQLNALMGTSFVNDTNRTAFLGHLATQNNDGSPVTLTQLLAIRNEFAPSVSSFTVADAVGTTTTGKSNDTLTFTVTMSEAVTSTAGLTAVFTVNGVDVTAIRAAVTATDTLVFTATAPAGNGTAITLKSLVADSGNIVNANNVTLTAPTANAIAQTSSYRVDNTEPVVTASYNVNENTLTDVASKSINLQATDTNGPLTWNTVLSGTDSSKFTLSSAGVLTFNGVTNFEAKDDSGANGVYDITATVTDAAGNSKAQAISINLQNVNEAPTVANAIADQSFTVGGSVDTFQFNTNVFADVDANPALTYTASLVGGGALPAWLTFDAGTRTFSGNPTGAGTTSVRV</sequence>
<dbReference type="Gene3D" id="3.80.10.10">
    <property type="entry name" value="Ribonuclease Inhibitor"/>
    <property type="match status" value="1"/>
</dbReference>
<evidence type="ECO:0000313" key="3">
    <source>
        <dbReference type="EMBL" id="MDI9234746.1"/>
    </source>
</evidence>
<dbReference type="InterPro" id="IPR013783">
    <property type="entry name" value="Ig-like_fold"/>
</dbReference>
<dbReference type="PROSITE" id="PS50268">
    <property type="entry name" value="CADHERIN_2"/>
    <property type="match status" value="1"/>
</dbReference>
<dbReference type="InterPro" id="IPR002126">
    <property type="entry name" value="Cadherin-like_dom"/>
</dbReference>
<dbReference type="Proteomes" id="UP001431902">
    <property type="component" value="Unassembled WGS sequence"/>
</dbReference>
<proteinExistence type="predicted"/>
<dbReference type="SMART" id="SM00736">
    <property type="entry name" value="CADG"/>
    <property type="match status" value="1"/>
</dbReference>